<proteinExistence type="predicted"/>
<dbReference type="GO" id="GO:0006508">
    <property type="term" value="P:proteolysis"/>
    <property type="evidence" value="ECO:0007669"/>
    <property type="project" value="InterPro"/>
</dbReference>
<dbReference type="InterPro" id="IPR029045">
    <property type="entry name" value="ClpP/crotonase-like_dom_sf"/>
</dbReference>
<dbReference type="Gene3D" id="3.30.750.44">
    <property type="match status" value="1"/>
</dbReference>
<evidence type="ECO:0000313" key="2">
    <source>
        <dbReference type="EMBL" id="RZC67653.1"/>
    </source>
</evidence>
<accession>A0A4Y7K2R0</accession>
<dbReference type="AlphaFoldDB" id="A0A4Y7K2R0"/>
<dbReference type="GO" id="GO:0004175">
    <property type="term" value="F:endopeptidase activity"/>
    <property type="evidence" value="ECO:0007669"/>
    <property type="project" value="TreeGrafter"/>
</dbReference>
<feature type="domain" description="Tail specific protease" evidence="1">
    <location>
        <begin position="156"/>
        <end position="205"/>
    </location>
</feature>
<sequence>MRTLCYHHWSSLTLAERTPKPPLPPKSNIRQQPHKLLFHALTGTLSFNLIFLSPSPSIAQLISPPPPPVEYCKEEDVLEQEKPQTVPGLVTNQGIVEEAWEIVNESFLDYSDRPRFSPDNWLKKKEDAIGSSIQTRSKAHDIIQRMLGSLGDPYTRFLSPSEVIYTAGRDPQYQKSIVAESAPAFTAPLIVLVNNKTASASEIVSCILLII</sequence>
<dbReference type="STRING" id="3469.A0A4Y7K2R0"/>
<dbReference type="SUPFAM" id="SSF52096">
    <property type="entry name" value="ClpP/crotonase"/>
    <property type="match status" value="1"/>
</dbReference>
<dbReference type="GO" id="GO:0008236">
    <property type="term" value="F:serine-type peptidase activity"/>
    <property type="evidence" value="ECO:0007669"/>
    <property type="project" value="InterPro"/>
</dbReference>
<evidence type="ECO:0000259" key="1">
    <source>
        <dbReference type="Pfam" id="PF03572"/>
    </source>
</evidence>
<gene>
    <name evidence="2" type="ORF">C5167_011344</name>
</gene>
<dbReference type="PANTHER" id="PTHR32060">
    <property type="entry name" value="TAIL-SPECIFIC PROTEASE"/>
    <property type="match status" value="1"/>
</dbReference>
<dbReference type="Proteomes" id="UP000316621">
    <property type="component" value="Chromosome 6"/>
</dbReference>
<dbReference type="InterPro" id="IPR005151">
    <property type="entry name" value="Tail-specific_protease"/>
</dbReference>
<dbReference type="Gramene" id="RZC67653">
    <property type="protein sequence ID" value="RZC67653"/>
    <property type="gene ID" value="C5167_011344"/>
</dbReference>
<keyword evidence="3" id="KW-1185">Reference proteome</keyword>
<name>A0A4Y7K2R0_PAPSO</name>
<dbReference type="Pfam" id="PF03572">
    <property type="entry name" value="Peptidase_S41"/>
    <property type="match status" value="1"/>
</dbReference>
<dbReference type="EMBL" id="CM010720">
    <property type="protein sequence ID" value="RZC67653.1"/>
    <property type="molecule type" value="Genomic_DNA"/>
</dbReference>
<reference evidence="2 3" key="1">
    <citation type="journal article" date="2018" name="Science">
        <title>The opium poppy genome and morphinan production.</title>
        <authorList>
            <person name="Guo L."/>
            <person name="Winzer T."/>
            <person name="Yang X."/>
            <person name="Li Y."/>
            <person name="Ning Z."/>
            <person name="He Z."/>
            <person name="Teodor R."/>
            <person name="Lu Y."/>
            <person name="Bowser T.A."/>
            <person name="Graham I.A."/>
            <person name="Ye K."/>
        </authorList>
    </citation>
    <scope>NUCLEOTIDE SEQUENCE [LARGE SCALE GENOMIC DNA]</scope>
    <source>
        <strain evidence="3">cv. HN1</strain>
        <tissue evidence="2">Leaves</tissue>
    </source>
</reference>
<protein>
    <recommendedName>
        <fullName evidence="1">Tail specific protease domain-containing protein</fullName>
    </recommendedName>
</protein>
<dbReference type="PANTHER" id="PTHR32060:SF31">
    <property type="entry name" value="CARBOXYL-TERMINAL-PROCESSING PEPTIDASE 1, CHLOROPLASTIC"/>
    <property type="match status" value="1"/>
</dbReference>
<organism evidence="2 3">
    <name type="scientific">Papaver somniferum</name>
    <name type="common">Opium poppy</name>
    <dbReference type="NCBI Taxonomy" id="3469"/>
    <lineage>
        <taxon>Eukaryota</taxon>
        <taxon>Viridiplantae</taxon>
        <taxon>Streptophyta</taxon>
        <taxon>Embryophyta</taxon>
        <taxon>Tracheophyta</taxon>
        <taxon>Spermatophyta</taxon>
        <taxon>Magnoliopsida</taxon>
        <taxon>Ranunculales</taxon>
        <taxon>Papaveraceae</taxon>
        <taxon>Papaveroideae</taxon>
        <taxon>Papaver</taxon>
    </lineage>
</organism>
<evidence type="ECO:0000313" key="3">
    <source>
        <dbReference type="Proteomes" id="UP000316621"/>
    </source>
</evidence>